<evidence type="ECO:0000313" key="1">
    <source>
        <dbReference type="EMBL" id="MPD05535.1"/>
    </source>
</evidence>
<proteinExistence type="predicted"/>
<dbReference type="AlphaFoldDB" id="A0A5B7KLK6"/>
<reference evidence="1 2" key="1">
    <citation type="submission" date="2019-05" db="EMBL/GenBank/DDBJ databases">
        <title>Another draft genome of Portunus trituberculatus and its Hox gene families provides insights of decapod evolution.</title>
        <authorList>
            <person name="Jeong J.-H."/>
            <person name="Song I."/>
            <person name="Kim S."/>
            <person name="Choi T."/>
            <person name="Kim D."/>
            <person name="Ryu S."/>
            <person name="Kim W."/>
        </authorList>
    </citation>
    <scope>NUCLEOTIDE SEQUENCE [LARGE SCALE GENOMIC DNA]</scope>
    <source>
        <tissue evidence="1">Muscle</tissue>
    </source>
</reference>
<evidence type="ECO:0000313" key="2">
    <source>
        <dbReference type="Proteomes" id="UP000324222"/>
    </source>
</evidence>
<accession>A0A5B7KLK6</accession>
<gene>
    <name evidence="1" type="ORF">E2C01_101283</name>
</gene>
<organism evidence="1 2">
    <name type="scientific">Portunus trituberculatus</name>
    <name type="common">Swimming crab</name>
    <name type="synonym">Neptunus trituberculatus</name>
    <dbReference type="NCBI Taxonomy" id="210409"/>
    <lineage>
        <taxon>Eukaryota</taxon>
        <taxon>Metazoa</taxon>
        <taxon>Ecdysozoa</taxon>
        <taxon>Arthropoda</taxon>
        <taxon>Crustacea</taxon>
        <taxon>Multicrustacea</taxon>
        <taxon>Malacostraca</taxon>
        <taxon>Eumalacostraca</taxon>
        <taxon>Eucarida</taxon>
        <taxon>Decapoda</taxon>
        <taxon>Pleocyemata</taxon>
        <taxon>Brachyura</taxon>
        <taxon>Eubrachyura</taxon>
        <taxon>Portunoidea</taxon>
        <taxon>Portunidae</taxon>
        <taxon>Portuninae</taxon>
        <taxon>Portunus</taxon>
    </lineage>
</organism>
<dbReference type="EMBL" id="VSRR010146481">
    <property type="protein sequence ID" value="MPD05535.1"/>
    <property type="molecule type" value="Genomic_DNA"/>
</dbReference>
<dbReference type="Proteomes" id="UP000324222">
    <property type="component" value="Unassembled WGS sequence"/>
</dbReference>
<name>A0A5B7KLK6_PORTR</name>
<sequence length="157" mass="17433">MILTVYFLFSQDWSFWGGDTTDAPAEVPHAALGDVAHQSDAEVEDNYNDYYDVNEVDIDKTDDGFGLSASANLSADEPYNTRRYWYNSTYSYGDRTGDSGHASPSLTTVMGVITIIPMMMEDTVLEAPIIQPVTGHGGPTVKMVTEVIEMVRMWMID</sequence>
<comment type="caution">
    <text evidence="1">The sequence shown here is derived from an EMBL/GenBank/DDBJ whole genome shotgun (WGS) entry which is preliminary data.</text>
</comment>
<protein>
    <submittedName>
        <fullName evidence="1">Uncharacterized protein</fullName>
    </submittedName>
</protein>
<keyword evidence="2" id="KW-1185">Reference proteome</keyword>
<dbReference type="OrthoDB" id="10071882at2759"/>